<evidence type="ECO:0000259" key="4">
    <source>
        <dbReference type="Pfam" id="PF22073"/>
    </source>
</evidence>
<feature type="region of interest" description="Disordered" evidence="1">
    <location>
        <begin position="370"/>
        <end position="400"/>
    </location>
</feature>
<dbReference type="Pfam" id="PF22067">
    <property type="entry name" value="Cep192_D3"/>
    <property type="match status" value="1"/>
</dbReference>
<dbReference type="InterPro" id="IPR054089">
    <property type="entry name" value="Cep192-like_D3"/>
</dbReference>
<dbReference type="InterPro" id="IPR054088">
    <property type="entry name" value="Cep192-like_D8"/>
</dbReference>
<evidence type="ECO:0000259" key="2">
    <source>
        <dbReference type="Pfam" id="PF22066"/>
    </source>
</evidence>
<dbReference type="GO" id="GO:0071539">
    <property type="term" value="P:protein localization to centrosome"/>
    <property type="evidence" value="ECO:0007669"/>
    <property type="project" value="InterPro"/>
</dbReference>
<feature type="region of interest" description="Disordered" evidence="1">
    <location>
        <begin position="485"/>
        <end position="529"/>
    </location>
</feature>
<evidence type="ECO:0000259" key="3">
    <source>
        <dbReference type="Pfam" id="PF22067"/>
    </source>
</evidence>
<organism evidence="5">
    <name type="scientific">Lepeophtheirus salmonis</name>
    <name type="common">Salmon louse</name>
    <name type="synonym">Caligus salmonis</name>
    <dbReference type="NCBI Taxonomy" id="72036"/>
    <lineage>
        <taxon>Eukaryota</taxon>
        <taxon>Metazoa</taxon>
        <taxon>Ecdysozoa</taxon>
        <taxon>Arthropoda</taxon>
        <taxon>Crustacea</taxon>
        <taxon>Multicrustacea</taxon>
        <taxon>Hexanauplia</taxon>
        <taxon>Copepoda</taxon>
        <taxon>Siphonostomatoida</taxon>
        <taxon>Caligidae</taxon>
        <taxon>Lepeophtheirus</taxon>
    </lineage>
</organism>
<proteinExistence type="predicted"/>
<evidence type="ECO:0000313" key="5">
    <source>
        <dbReference type="EMBL" id="CDW24223.1"/>
    </source>
</evidence>
<dbReference type="InterPro" id="IPR054090">
    <property type="entry name" value="Cep192_Spd-2-like_dom"/>
</dbReference>
<dbReference type="Pfam" id="PF22066">
    <property type="entry name" value="Cep192_D8"/>
    <property type="match status" value="1"/>
</dbReference>
<dbReference type="InterPro" id="IPR013783">
    <property type="entry name" value="Ig-like_fold"/>
</dbReference>
<dbReference type="OrthoDB" id="67059at2759"/>
<dbReference type="GO" id="GO:0005814">
    <property type="term" value="C:centriole"/>
    <property type="evidence" value="ECO:0007669"/>
    <property type="project" value="TreeGrafter"/>
</dbReference>
<feature type="compositionally biased region" description="Low complexity" evidence="1">
    <location>
        <begin position="824"/>
        <end position="834"/>
    </location>
</feature>
<feature type="compositionally biased region" description="Polar residues" evidence="1">
    <location>
        <begin position="513"/>
        <end position="526"/>
    </location>
</feature>
<dbReference type="GO" id="GO:0019901">
    <property type="term" value="F:protein kinase binding"/>
    <property type="evidence" value="ECO:0007669"/>
    <property type="project" value="TreeGrafter"/>
</dbReference>
<dbReference type="InterPro" id="IPR008962">
    <property type="entry name" value="PapD-like_sf"/>
</dbReference>
<dbReference type="GO" id="GO:0090307">
    <property type="term" value="P:mitotic spindle assembly"/>
    <property type="evidence" value="ECO:0007669"/>
    <property type="project" value="TreeGrafter"/>
</dbReference>
<feature type="compositionally biased region" description="Low complexity" evidence="1">
    <location>
        <begin position="485"/>
        <end position="499"/>
    </location>
</feature>
<feature type="region of interest" description="Disordered" evidence="1">
    <location>
        <begin position="821"/>
        <end position="844"/>
    </location>
</feature>
<feature type="compositionally biased region" description="Low complexity" evidence="1">
    <location>
        <begin position="390"/>
        <end position="400"/>
    </location>
</feature>
<dbReference type="GO" id="GO:0090222">
    <property type="term" value="P:centrosome-templated microtubule nucleation"/>
    <property type="evidence" value="ECO:0007669"/>
    <property type="project" value="InterPro"/>
</dbReference>
<dbReference type="SUPFAM" id="SSF49354">
    <property type="entry name" value="PapD-like"/>
    <property type="match status" value="1"/>
</dbReference>
<feature type="region of interest" description="Disordered" evidence="1">
    <location>
        <begin position="1"/>
        <end position="20"/>
    </location>
</feature>
<dbReference type="Gene3D" id="2.60.40.10">
    <property type="entry name" value="Immunoglobulins"/>
    <property type="match status" value="2"/>
</dbReference>
<dbReference type="GO" id="GO:0005737">
    <property type="term" value="C:cytoplasm"/>
    <property type="evidence" value="ECO:0007669"/>
    <property type="project" value="TreeGrafter"/>
</dbReference>
<dbReference type="PANTHER" id="PTHR16029">
    <property type="entry name" value="CENTROSOMAL PROTEIN OF 192 KDA"/>
    <property type="match status" value="1"/>
</dbReference>
<feature type="compositionally biased region" description="Low complexity" evidence="1">
    <location>
        <begin position="167"/>
        <end position="176"/>
    </location>
</feature>
<feature type="domain" description="Cep192/Spd-2-like" evidence="4">
    <location>
        <begin position="857"/>
        <end position="976"/>
    </location>
</feature>
<dbReference type="EMBL" id="HACA01006862">
    <property type="protein sequence ID" value="CDW24223.1"/>
    <property type="molecule type" value="Transcribed_RNA"/>
</dbReference>
<feature type="compositionally biased region" description="Basic and acidic residues" evidence="1">
    <location>
        <begin position="177"/>
        <end position="186"/>
    </location>
</feature>
<sequence length="1536" mass="168839">MDPRADRSESSTSARSSLGLLRPDAISELSGISGYDSSGFVALTTEEEEDAEGDLEEEEEVFDDFEPTPVAYSSSQTFSSKSIEATTPVGLPTKLLVPSESTPSTPMNSCGLPPPVHRLLQNIVSAVNSGDISADNSRLSWDKIFGNQIEKESPSFCTGQFSARSTSFGTTNSSSSSKDECTQNERFSDYTNPPSALMSMPNSIQSNYSAAKDSPFGGAMNESGGFFDNAKFEEQKEKQEEFEKEEFRSLDSNFIDDAEKENKDKFRFIQEQTMSSDVTGSKLGFSQCLNNTNASAMLTEDQLSRSQYFMMNTSRLGNSICNATDDSSRPNLGFETIKSPKLKARPLLEKTVLQQSSTSHTNSTYTISDVSSASSVETGKDKNKYKKNLSMSDTNNSISINDSKGLEQVLKNKLSSDGQLDLNFISMLMNNSTDSSSSSDDKKGSAEYLVSMILKTLEASETNKKSSSFDMSCVSGALPSFLEMSSTSVSNDSSPNVSSRTLPSKSRKKSSGTRHSSPIRSQSLSRNEQKLKIQPINSVIKSSKSVDNDPNVSIVVMEQLKKNQCQLQVLTREGDRIDFGILPEDCSTTEDLVLVHNGQHHQEIRLEIQGQLPSFIYPTDGQTRYIKIISSKNIILTLPAISLSTTEESVACSIKISIHTPASGSDELKTLHSQINIICEGKLLAQVPMVARVGQAKLQTLKSNKIPILYCSPNGTWFEHSIPMMNFGNIQMTISLSIANSSLGIFKMEQNVMILQPKKEYQTHFKFYPQDVGEEECILRCTVQPNGTTYEVPIKICSKFTKDEDKENALKFPVVQLGKLPNTSSSSSSPLRKSSLGELNTKKVTNNNTPAKEGFVFPVEADKSFINWISVPVGTSEEQMLTLKNALPDAIAVTLVVRESNLFKVKINESDEYKRSVDIASLPGYGTICIKVSFQPTTLLKKNGDKIDVGKLIIKPRLGAGGKIYKATIALQGHAGAPEFTFSGFGDEVNGKQSLFLGQLSDKPIIKTLSIRNKGSGPGFCTCLALGNNGAKSDAISFENEDSIVLYPNESCIFRFTVDPRRVPMGDKNQVFVGFIHVFYGSELARSAMRKAIHKLSPSLKLTYESSIFGNGVAANMDTDYKGECESFSGLTNHLDVKSFYKNAKKMVVELSGITCSKEESIIKFNALPVEETLSESRMDNTNYNSTLFATQPHSPPTRCSPILEHPASASKTGKVFEIHDEEIFIESRKTVLVTLINVTRDTQGFDLGWPAHILMVQPSSGIVAPSQRETIAITAIAQERRKGSISVYSSPHNQESCQSIIFHVLPLKFTIEPDKIKFAHPGTEMNVTLKNHTEQRLQWDVKDTDPNFIISLKKGYLLSKGSIDFSILFRPIKGGVHFEKALCFTGKTEGSVGEIMTAILEVSGGQQPSHIPVPLQSIVSSNYRPECEFQQEPSTKKTVYLDKESISFPVTRVGEHSVVKVIVKNRLNAAQTFNVEALSTPFTTKYHETSIVIKPMSYLGFPVTFAPVTKGEFKQNIVLKNNHKILVGILMGSCE</sequence>
<dbReference type="Pfam" id="PF22073">
    <property type="entry name" value="Cep192_D4"/>
    <property type="match status" value="1"/>
</dbReference>
<dbReference type="GO" id="GO:0051298">
    <property type="term" value="P:centrosome duplication"/>
    <property type="evidence" value="ECO:0007669"/>
    <property type="project" value="InterPro"/>
</dbReference>
<dbReference type="EMBL" id="HACA01006861">
    <property type="protein sequence ID" value="CDW24222.1"/>
    <property type="molecule type" value="Transcribed_RNA"/>
</dbReference>
<feature type="domain" description="Cep192-like" evidence="2">
    <location>
        <begin position="1436"/>
        <end position="1534"/>
    </location>
</feature>
<accession>A0A0K2TDX4</accession>
<evidence type="ECO:0008006" key="6">
    <source>
        <dbReference type="Google" id="ProtNLM"/>
    </source>
</evidence>
<feature type="domain" description="Cep192-like" evidence="3">
    <location>
        <begin position="712"/>
        <end position="795"/>
    </location>
</feature>
<evidence type="ECO:0000256" key="1">
    <source>
        <dbReference type="SAM" id="MobiDB-lite"/>
    </source>
</evidence>
<feature type="compositionally biased region" description="Low complexity" evidence="1">
    <location>
        <begin position="10"/>
        <end position="20"/>
    </location>
</feature>
<dbReference type="GO" id="GO:0000242">
    <property type="term" value="C:pericentriolar material"/>
    <property type="evidence" value="ECO:0007669"/>
    <property type="project" value="TreeGrafter"/>
</dbReference>
<dbReference type="PANTHER" id="PTHR16029:SF11">
    <property type="entry name" value="CENTROSOMAL PROTEIN OF 192 KDA"/>
    <property type="match status" value="1"/>
</dbReference>
<reference evidence="5" key="1">
    <citation type="submission" date="2014-05" db="EMBL/GenBank/DDBJ databases">
        <authorList>
            <person name="Chronopoulou M."/>
        </authorList>
    </citation>
    <scope>NUCLEOTIDE SEQUENCE</scope>
    <source>
        <tissue evidence="5">Whole organism</tissue>
    </source>
</reference>
<feature type="region of interest" description="Disordered" evidence="1">
    <location>
        <begin position="167"/>
        <end position="186"/>
    </location>
</feature>
<name>A0A0K2TDX4_LEPSM</name>
<protein>
    <recommendedName>
        <fullName evidence="6">Centrosomal protein of 192 kDa</fullName>
    </recommendedName>
</protein>
<dbReference type="InterPro" id="IPR039103">
    <property type="entry name" value="Spd-2/CEP192"/>
</dbReference>